<evidence type="ECO:0000313" key="3">
    <source>
        <dbReference type="Proteomes" id="UP001488805"/>
    </source>
</evidence>
<organism evidence="2 3">
    <name type="scientific">Zoarces viviparus</name>
    <name type="common">Viviparous eelpout</name>
    <name type="synonym">Blennius viviparus</name>
    <dbReference type="NCBI Taxonomy" id="48416"/>
    <lineage>
        <taxon>Eukaryota</taxon>
        <taxon>Metazoa</taxon>
        <taxon>Chordata</taxon>
        <taxon>Craniata</taxon>
        <taxon>Vertebrata</taxon>
        <taxon>Euteleostomi</taxon>
        <taxon>Actinopterygii</taxon>
        <taxon>Neopterygii</taxon>
        <taxon>Teleostei</taxon>
        <taxon>Neoteleostei</taxon>
        <taxon>Acanthomorphata</taxon>
        <taxon>Eupercaria</taxon>
        <taxon>Perciformes</taxon>
        <taxon>Cottioidei</taxon>
        <taxon>Zoarcales</taxon>
        <taxon>Zoarcidae</taxon>
        <taxon>Zoarcinae</taxon>
        <taxon>Zoarces</taxon>
    </lineage>
</organism>
<protein>
    <submittedName>
        <fullName evidence="2">Uncharacterized protein</fullName>
    </submittedName>
</protein>
<accession>A0AAW1FMC1</accession>
<name>A0AAW1FMC1_ZOAVI</name>
<comment type="caution">
    <text evidence="2">The sequence shown here is derived from an EMBL/GenBank/DDBJ whole genome shotgun (WGS) entry which is preliminary data.</text>
</comment>
<evidence type="ECO:0000256" key="1">
    <source>
        <dbReference type="SAM" id="MobiDB-lite"/>
    </source>
</evidence>
<dbReference type="Proteomes" id="UP001488805">
    <property type="component" value="Unassembled WGS sequence"/>
</dbReference>
<feature type="region of interest" description="Disordered" evidence="1">
    <location>
        <begin position="233"/>
        <end position="261"/>
    </location>
</feature>
<reference evidence="2 3" key="1">
    <citation type="journal article" date="2024" name="Genome Biol. Evol.">
        <title>Chromosome-level genome assembly of the viviparous eelpout Zoarces viviparus.</title>
        <authorList>
            <person name="Fuhrmann N."/>
            <person name="Brasseur M.V."/>
            <person name="Bakowski C.E."/>
            <person name="Podsiadlowski L."/>
            <person name="Prost S."/>
            <person name="Krehenwinkel H."/>
            <person name="Mayer C."/>
        </authorList>
    </citation>
    <scope>NUCLEOTIDE SEQUENCE [LARGE SCALE GENOMIC DNA]</scope>
    <source>
        <strain evidence="2">NO-MEL_2022_Ind0_liver</strain>
    </source>
</reference>
<feature type="region of interest" description="Disordered" evidence="1">
    <location>
        <begin position="144"/>
        <end position="202"/>
    </location>
</feature>
<proteinExistence type="predicted"/>
<gene>
    <name evidence="2" type="ORF">VZT92_008017</name>
</gene>
<dbReference type="EMBL" id="JBCEZU010000056">
    <property type="protein sequence ID" value="KAK9535647.1"/>
    <property type="molecule type" value="Genomic_DNA"/>
</dbReference>
<keyword evidence="3" id="KW-1185">Reference proteome</keyword>
<evidence type="ECO:0000313" key="2">
    <source>
        <dbReference type="EMBL" id="KAK9535647.1"/>
    </source>
</evidence>
<sequence length="310" mass="33869">MSKSVERKVEISRPSLALRPPPLFRSIGPPGPSAGLPPHRRLRSIFCRSRAVLPANVHPIEASDAHAFTNIQTGNHAGTIVRPLSEDTKSGTALIAHQPEVDSDLHTGAVFRSGVLAATRSSASASTQVQSEQQDRQLCSHLCPTTRANGRNKGRQGRWVTPPQTSEDPAIKEKQQPKGRKKSFKVDCAGKQKYAAPSHSEKEEDARLCEWLQSLGLAGSKEGDSVAPKDQRQLFASRRSGVSREQGTAASHRRDRRPHFLPPLCQSGSLLHVPLLLPENSPPPLPCTYPNPPIHQLPVPLLQPLLSRRK</sequence>
<dbReference type="AlphaFoldDB" id="A0AAW1FMC1"/>